<dbReference type="SUPFAM" id="SSF74788">
    <property type="entry name" value="Cullin repeat-like"/>
    <property type="match status" value="1"/>
</dbReference>
<accession>A0A8J4PKT5</accession>
<dbReference type="InterPro" id="IPR001781">
    <property type="entry name" value="Znf_LIM"/>
</dbReference>
<evidence type="ECO:0000256" key="3">
    <source>
        <dbReference type="PROSITE-ProRule" id="PRU00125"/>
    </source>
</evidence>
<dbReference type="EMBL" id="AJWJ01000824">
    <property type="protein sequence ID" value="KAF2068843.1"/>
    <property type="molecule type" value="Genomic_DNA"/>
</dbReference>
<evidence type="ECO:0000313" key="5">
    <source>
        <dbReference type="EMBL" id="KAF2068843.1"/>
    </source>
</evidence>
<keyword evidence="2 3" id="KW-0862">Zinc</keyword>
<dbReference type="PROSITE" id="PS50023">
    <property type="entry name" value="LIM_DOMAIN_2"/>
    <property type="match status" value="1"/>
</dbReference>
<evidence type="ECO:0000259" key="4">
    <source>
        <dbReference type="PROSITE" id="PS50023"/>
    </source>
</evidence>
<proteinExistence type="predicted"/>
<sequence>MNNNSNNICSECNESITNSKEIVKFHKIQFHPDCFICSRCGLNLYNIEESSFIFKDEKLFCESCDNIFETIYLPRMNGDIVCLYNCDKDIYRILLCDQMKRIVFEFNNKFYDSLLYTYSTIWDEWKLKFFHLIDHDDNIKSLVFECWIEMVITPIKIKLTNAILKIIKEDHHMVMTNYSISSLSSLSPTSNLLYKIINSFIEIDRVLIKSKLYENYFGIMEESATQHQQEQQQEKQGIQIQPTASLINCTPTQSINNIQSPTTI</sequence>
<evidence type="ECO:0000256" key="1">
    <source>
        <dbReference type="ARBA" id="ARBA00022723"/>
    </source>
</evidence>
<dbReference type="Pfam" id="PF00412">
    <property type="entry name" value="LIM"/>
    <property type="match status" value="1"/>
</dbReference>
<keyword evidence="6" id="KW-1185">Reference proteome</keyword>
<evidence type="ECO:0000313" key="6">
    <source>
        <dbReference type="Proteomes" id="UP000695562"/>
    </source>
</evidence>
<reference evidence="5" key="1">
    <citation type="submission" date="2020-01" db="EMBL/GenBank/DDBJ databases">
        <title>Development of genomics and gene disruption for Polysphondylium violaceum indicates a role for the polyketide synthase stlB in stalk morphogenesis.</title>
        <authorList>
            <person name="Narita B."/>
            <person name="Kawabe Y."/>
            <person name="Kin K."/>
            <person name="Saito T."/>
            <person name="Gibbs R."/>
            <person name="Kuspa A."/>
            <person name="Muzny D."/>
            <person name="Queller D."/>
            <person name="Richards S."/>
            <person name="Strassman J."/>
            <person name="Sucgang R."/>
            <person name="Worley K."/>
            <person name="Schaap P."/>
        </authorList>
    </citation>
    <scope>NUCLEOTIDE SEQUENCE</scope>
    <source>
        <strain evidence="5">QSvi11</strain>
    </source>
</reference>
<dbReference type="Proteomes" id="UP000695562">
    <property type="component" value="Unassembled WGS sequence"/>
</dbReference>
<keyword evidence="3" id="KW-0440">LIM domain</keyword>
<dbReference type="SMART" id="SM00132">
    <property type="entry name" value="LIM"/>
    <property type="match status" value="1"/>
</dbReference>
<feature type="domain" description="LIM zinc-binding" evidence="4">
    <location>
        <begin position="7"/>
        <end position="71"/>
    </location>
</feature>
<dbReference type="OrthoDB" id="1112565at2759"/>
<dbReference type="Gene3D" id="2.10.110.10">
    <property type="entry name" value="Cysteine Rich Protein"/>
    <property type="match status" value="1"/>
</dbReference>
<evidence type="ECO:0000256" key="2">
    <source>
        <dbReference type="ARBA" id="ARBA00022833"/>
    </source>
</evidence>
<gene>
    <name evidence="5" type="ORF">CYY_009838</name>
</gene>
<organism evidence="5 6">
    <name type="scientific">Polysphondylium violaceum</name>
    <dbReference type="NCBI Taxonomy" id="133409"/>
    <lineage>
        <taxon>Eukaryota</taxon>
        <taxon>Amoebozoa</taxon>
        <taxon>Evosea</taxon>
        <taxon>Eumycetozoa</taxon>
        <taxon>Dictyostelia</taxon>
        <taxon>Dictyosteliales</taxon>
        <taxon>Dictyosteliaceae</taxon>
        <taxon>Polysphondylium</taxon>
    </lineage>
</organism>
<dbReference type="CDD" id="cd08368">
    <property type="entry name" value="LIM"/>
    <property type="match status" value="1"/>
</dbReference>
<protein>
    <recommendedName>
        <fullName evidence="4">LIM zinc-binding domain-containing protein</fullName>
    </recommendedName>
</protein>
<name>A0A8J4PKT5_9MYCE</name>
<comment type="caution">
    <text evidence="5">The sequence shown here is derived from an EMBL/GenBank/DDBJ whole genome shotgun (WGS) entry which is preliminary data.</text>
</comment>
<dbReference type="PROSITE" id="PS00478">
    <property type="entry name" value="LIM_DOMAIN_1"/>
    <property type="match status" value="1"/>
</dbReference>
<dbReference type="AlphaFoldDB" id="A0A8J4PKT5"/>
<dbReference type="InterPro" id="IPR016159">
    <property type="entry name" value="Cullin_repeat-like_dom_sf"/>
</dbReference>
<dbReference type="GO" id="GO:0046872">
    <property type="term" value="F:metal ion binding"/>
    <property type="evidence" value="ECO:0007669"/>
    <property type="project" value="UniProtKB-KW"/>
</dbReference>
<keyword evidence="1 3" id="KW-0479">Metal-binding</keyword>